<reference evidence="2 3" key="2">
    <citation type="submission" date="2018-11" db="EMBL/GenBank/DDBJ databases">
        <authorList>
            <consortium name="Pathogen Informatics"/>
        </authorList>
    </citation>
    <scope>NUCLEOTIDE SEQUENCE [LARGE SCALE GENOMIC DNA]</scope>
    <source>
        <strain evidence="2 3">NST_G2</strain>
    </source>
</reference>
<dbReference type="Proteomes" id="UP000275846">
    <property type="component" value="Unassembled WGS sequence"/>
</dbReference>
<dbReference type="AlphaFoldDB" id="A0A183T8I1"/>
<dbReference type="STRING" id="70667.A0A183T8I1"/>
<evidence type="ECO:0000313" key="2">
    <source>
        <dbReference type="EMBL" id="VDL99164.1"/>
    </source>
</evidence>
<evidence type="ECO:0000313" key="4">
    <source>
        <dbReference type="WBParaSite" id="SSLN_0001327501-mRNA-1"/>
    </source>
</evidence>
<sequence>MPMPHTHVFAPSKDTLLNVFLAIAVDNLANAQELTAVEEAEMKIAAQKMENERQERLVQMSLAEANDLNSDILKPEHPSTVKVGQPPDTGMNVRYEPAHRRVTTSSCVFHPVCVAPGLS</sequence>
<evidence type="ECO:0000256" key="1">
    <source>
        <dbReference type="SAM" id="MobiDB-lite"/>
    </source>
</evidence>
<dbReference type="OrthoDB" id="10069837at2759"/>
<gene>
    <name evidence="2" type="ORF">SSLN_LOCUS12779</name>
</gene>
<accession>A0A183T8I1</accession>
<protein>
    <submittedName>
        <fullName evidence="2 4">Uncharacterized protein</fullName>
    </submittedName>
</protein>
<proteinExistence type="predicted"/>
<dbReference type="WBParaSite" id="SSLN_0001327501-mRNA-1">
    <property type="protein sequence ID" value="SSLN_0001327501-mRNA-1"/>
    <property type="gene ID" value="SSLN_0001327501"/>
</dbReference>
<feature type="region of interest" description="Disordered" evidence="1">
    <location>
        <begin position="69"/>
        <end position="92"/>
    </location>
</feature>
<dbReference type="EMBL" id="UYSU01037537">
    <property type="protein sequence ID" value="VDL99164.1"/>
    <property type="molecule type" value="Genomic_DNA"/>
</dbReference>
<organism evidence="4">
    <name type="scientific">Schistocephalus solidus</name>
    <name type="common">Tapeworm</name>
    <dbReference type="NCBI Taxonomy" id="70667"/>
    <lineage>
        <taxon>Eukaryota</taxon>
        <taxon>Metazoa</taxon>
        <taxon>Spiralia</taxon>
        <taxon>Lophotrochozoa</taxon>
        <taxon>Platyhelminthes</taxon>
        <taxon>Cestoda</taxon>
        <taxon>Eucestoda</taxon>
        <taxon>Diphyllobothriidea</taxon>
        <taxon>Diphyllobothriidae</taxon>
        <taxon>Schistocephalus</taxon>
    </lineage>
</organism>
<keyword evidence="3" id="KW-1185">Reference proteome</keyword>
<name>A0A183T8I1_SCHSO</name>
<evidence type="ECO:0000313" key="3">
    <source>
        <dbReference type="Proteomes" id="UP000275846"/>
    </source>
</evidence>
<reference evidence="4" key="1">
    <citation type="submission" date="2016-06" db="UniProtKB">
        <authorList>
            <consortium name="WormBaseParasite"/>
        </authorList>
    </citation>
    <scope>IDENTIFICATION</scope>
</reference>